<dbReference type="Proteomes" id="UP000239863">
    <property type="component" value="Unassembled WGS sequence"/>
</dbReference>
<organism evidence="7 8">
    <name type="scientific">Clostridium algidicarnis DSM 15099</name>
    <dbReference type="NCBI Taxonomy" id="1121295"/>
    <lineage>
        <taxon>Bacteria</taxon>
        <taxon>Bacillati</taxon>
        <taxon>Bacillota</taxon>
        <taxon>Clostridia</taxon>
        <taxon>Eubacteriales</taxon>
        <taxon>Clostridiaceae</taxon>
        <taxon>Clostridium</taxon>
    </lineage>
</organism>
<accession>A0A2S6FY46</accession>
<dbReference type="AlphaFoldDB" id="A0A2S6FY46"/>
<dbReference type="Gene3D" id="1.10.1740.10">
    <property type="match status" value="1"/>
</dbReference>
<evidence type="ECO:0000256" key="1">
    <source>
        <dbReference type="ARBA" id="ARBA00010641"/>
    </source>
</evidence>
<dbReference type="InterPro" id="IPR013325">
    <property type="entry name" value="RNA_pol_sigma_r2"/>
</dbReference>
<dbReference type="EMBL" id="PTIS01000007">
    <property type="protein sequence ID" value="PPK48477.1"/>
    <property type="molecule type" value="Genomic_DNA"/>
</dbReference>
<comment type="similarity">
    <text evidence="1">Belongs to the sigma-70 factor family. ECF subfamily.</text>
</comment>
<evidence type="ECO:0000256" key="5">
    <source>
        <dbReference type="ARBA" id="ARBA00023163"/>
    </source>
</evidence>
<dbReference type="SUPFAM" id="SSF88659">
    <property type="entry name" value="Sigma3 and sigma4 domains of RNA polymerase sigma factors"/>
    <property type="match status" value="1"/>
</dbReference>
<dbReference type="InterPro" id="IPR013324">
    <property type="entry name" value="RNA_pol_sigma_r3/r4-like"/>
</dbReference>
<dbReference type="PANTHER" id="PTHR43133">
    <property type="entry name" value="RNA POLYMERASE ECF-TYPE SIGMA FACTO"/>
    <property type="match status" value="1"/>
</dbReference>
<evidence type="ECO:0000256" key="2">
    <source>
        <dbReference type="ARBA" id="ARBA00023015"/>
    </source>
</evidence>
<dbReference type="STRING" id="37659.GCA_000703125_02318"/>
<evidence type="ECO:0000256" key="3">
    <source>
        <dbReference type="ARBA" id="ARBA00023082"/>
    </source>
</evidence>
<keyword evidence="5" id="KW-0804">Transcription</keyword>
<keyword evidence="2" id="KW-0805">Transcription regulation</keyword>
<keyword evidence="4" id="KW-0238">DNA-binding</keyword>
<evidence type="ECO:0000256" key="4">
    <source>
        <dbReference type="ARBA" id="ARBA00023125"/>
    </source>
</evidence>
<keyword evidence="3" id="KW-0731">Sigma factor</keyword>
<dbReference type="Pfam" id="PF04542">
    <property type="entry name" value="Sigma70_r2"/>
    <property type="match status" value="1"/>
</dbReference>
<comment type="caution">
    <text evidence="7">The sequence shown here is derived from an EMBL/GenBank/DDBJ whole genome shotgun (WGS) entry which is preliminary data.</text>
</comment>
<dbReference type="InterPro" id="IPR039425">
    <property type="entry name" value="RNA_pol_sigma-70-like"/>
</dbReference>
<dbReference type="InterPro" id="IPR036388">
    <property type="entry name" value="WH-like_DNA-bd_sf"/>
</dbReference>
<dbReference type="GO" id="GO:0016987">
    <property type="term" value="F:sigma factor activity"/>
    <property type="evidence" value="ECO:0007669"/>
    <property type="project" value="UniProtKB-KW"/>
</dbReference>
<dbReference type="InterPro" id="IPR007627">
    <property type="entry name" value="RNA_pol_sigma70_r2"/>
</dbReference>
<dbReference type="Gene3D" id="1.10.10.10">
    <property type="entry name" value="Winged helix-like DNA-binding domain superfamily/Winged helix DNA-binding domain"/>
    <property type="match status" value="1"/>
</dbReference>
<evidence type="ECO:0000313" key="7">
    <source>
        <dbReference type="EMBL" id="PPK48477.1"/>
    </source>
</evidence>
<name>A0A2S6FY46_9CLOT</name>
<dbReference type="PANTHER" id="PTHR43133:SF8">
    <property type="entry name" value="RNA POLYMERASE SIGMA FACTOR HI_1459-RELATED"/>
    <property type="match status" value="1"/>
</dbReference>
<dbReference type="OrthoDB" id="9784984at2"/>
<protein>
    <submittedName>
        <fullName evidence="7">RNA polymerase sigma-70 factor (ECF subfamily)</fullName>
    </submittedName>
</protein>
<evidence type="ECO:0000259" key="6">
    <source>
        <dbReference type="Pfam" id="PF04542"/>
    </source>
</evidence>
<dbReference type="SUPFAM" id="SSF88946">
    <property type="entry name" value="Sigma2 domain of RNA polymerase sigma factors"/>
    <property type="match status" value="1"/>
</dbReference>
<proteinExistence type="inferred from homology"/>
<gene>
    <name evidence="7" type="ORF">BD821_107116</name>
</gene>
<evidence type="ECO:0000313" key="8">
    <source>
        <dbReference type="Proteomes" id="UP000239863"/>
    </source>
</evidence>
<dbReference type="InterPro" id="IPR014284">
    <property type="entry name" value="RNA_pol_sigma-70_dom"/>
</dbReference>
<dbReference type="GO" id="GO:0003677">
    <property type="term" value="F:DNA binding"/>
    <property type="evidence" value="ECO:0007669"/>
    <property type="project" value="UniProtKB-KW"/>
</dbReference>
<reference evidence="7 8" key="1">
    <citation type="submission" date="2018-02" db="EMBL/GenBank/DDBJ databases">
        <title>Genomic Encyclopedia of Archaeal and Bacterial Type Strains, Phase II (KMG-II): from individual species to whole genera.</title>
        <authorList>
            <person name="Goeker M."/>
        </authorList>
    </citation>
    <scope>NUCLEOTIDE SEQUENCE [LARGE SCALE GENOMIC DNA]</scope>
    <source>
        <strain evidence="7 8">DSM 15099</strain>
    </source>
</reference>
<feature type="domain" description="RNA polymerase sigma-70 region 2" evidence="6">
    <location>
        <begin position="24"/>
        <end position="90"/>
    </location>
</feature>
<dbReference type="GO" id="GO:0006352">
    <property type="term" value="P:DNA-templated transcription initiation"/>
    <property type="evidence" value="ECO:0007669"/>
    <property type="project" value="InterPro"/>
</dbReference>
<sequence>MLDHELKLIKNIQKKGHRESANILIKGYYSEIYGYVFKQTSCRQLAADITQEIFISMIRSIDNYNVERCSFRTWIYKIASNKIIDYYRSKNYKQWTSSMTIDCIELKAKGDIEDDFIKREKVKDILVIVNNFEANLQQIFRMKIFADMTFKDIGNALDLNESTVKTKYYSMLKKIRIMYMEETHNE</sequence>
<dbReference type="RefSeq" id="WP_104409833.1">
    <property type="nucleotide sequence ID" value="NZ_PTIS01000007.1"/>
</dbReference>
<dbReference type="NCBIfam" id="TIGR02937">
    <property type="entry name" value="sigma70-ECF"/>
    <property type="match status" value="1"/>
</dbReference>